<organism evidence="2 3">
    <name type="scientific">Geothrix limicola</name>
    <dbReference type="NCBI Taxonomy" id="2927978"/>
    <lineage>
        <taxon>Bacteria</taxon>
        <taxon>Pseudomonadati</taxon>
        <taxon>Acidobacteriota</taxon>
        <taxon>Holophagae</taxon>
        <taxon>Holophagales</taxon>
        <taxon>Holophagaceae</taxon>
        <taxon>Geothrix</taxon>
    </lineage>
</organism>
<dbReference type="InterPro" id="IPR045864">
    <property type="entry name" value="aa-tRNA-synth_II/BPL/LPL"/>
</dbReference>
<comment type="caution">
    <text evidence="2">The sequence shown here is derived from an EMBL/GenBank/DDBJ whole genome shotgun (WGS) entry which is preliminary data.</text>
</comment>
<dbReference type="Gene3D" id="3.30.930.10">
    <property type="entry name" value="Bira Bifunctional Protein, Domain 2"/>
    <property type="match status" value="1"/>
</dbReference>
<accession>A0ABQ5QBX8</accession>
<evidence type="ECO:0000259" key="1">
    <source>
        <dbReference type="Pfam" id="PF03099"/>
    </source>
</evidence>
<dbReference type="SUPFAM" id="SSF55681">
    <property type="entry name" value="Class II aaRS and biotin synthetases"/>
    <property type="match status" value="1"/>
</dbReference>
<gene>
    <name evidence="2" type="ORF">GETHLI_08260</name>
</gene>
<feature type="domain" description="BPL/LPL catalytic" evidence="1">
    <location>
        <begin position="33"/>
        <end position="128"/>
    </location>
</feature>
<proteinExistence type="predicted"/>
<dbReference type="InterPro" id="IPR004143">
    <property type="entry name" value="BPL_LPL_catalytic"/>
</dbReference>
<reference evidence="2 3" key="1">
    <citation type="journal article" date="2023" name="Antonie Van Leeuwenhoek">
        <title>Mesoterricola silvestris gen. nov., sp. nov., Mesoterricola sediminis sp. nov., Geothrix oryzae sp. nov., Geothrix edaphica sp. nov., Geothrix rubra sp. nov., and Geothrix limicola sp. nov., six novel members of Acidobacteriota isolated from soils.</title>
        <authorList>
            <person name="Itoh H."/>
            <person name="Sugisawa Y."/>
            <person name="Mise K."/>
            <person name="Xu Z."/>
            <person name="Kuniyasu M."/>
            <person name="Ushijima N."/>
            <person name="Kawano K."/>
            <person name="Kobayashi E."/>
            <person name="Shiratori Y."/>
            <person name="Masuda Y."/>
            <person name="Senoo K."/>
        </authorList>
    </citation>
    <scope>NUCLEOTIDE SEQUENCE [LARGE SCALE GENOMIC DNA]</scope>
    <source>
        <strain evidence="2 3">Red804</strain>
    </source>
</reference>
<dbReference type="EMBL" id="BSDE01000001">
    <property type="protein sequence ID" value="GLH72324.1"/>
    <property type="molecule type" value="Genomic_DNA"/>
</dbReference>
<protein>
    <recommendedName>
        <fullName evidence="1">BPL/LPL catalytic domain-containing protein</fullName>
    </recommendedName>
</protein>
<sequence>MHQERMDLPLIRLATVDSTQAFLRRQAHLGFCIVLADRQTEGRGRQGNRWESAAGAGLWMSVALPSPSGVAPGLLLQRAMCAAACAMDPGGGVLGLKWPNDLVAWKEGLLVKVGGIIGEQIGGRLLLGLGVNLTEAPDLPGRAIPPASLKELGLAVPQSTDLALHIAKSWNDLALEIQPPFRWPETGMGLRWEDGQGVCLGWEPDGRLKVTTAEGIRRLSSGDISSLR</sequence>
<dbReference type="PANTHER" id="PTHR12835:SF5">
    <property type="entry name" value="BIOTIN--PROTEIN LIGASE"/>
    <property type="match status" value="1"/>
</dbReference>
<keyword evidence="3" id="KW-1185">Reference proteome</keyword>
<dbReference type="RefSeq" id="WP_285570722.1">
    <property type="nucleotide sequence ID" value="NZ_BSDE01000001.1"/>
</dbReference>
<evidence type="ECO:0000313" key="2">
    <source>
        <dbReference type="EMBL" id="GLH72324.1"/>
    </source>
</evidence>
<dbReference type="PANTHER" id="PTHR12835">
    <property type="entry name" value="BIOTIN PROTEIN LIGASE"/>
    <property type="match status" value="1"/>
</dbReference>
<dbReference type="Proteomes" id="UP001165069">
    <property type="component" value="Unassembled WGS sequence"/>
</dbReference>
<dbReference type="Pfam" id="PF03099">
    <property type="entry name" value="BPL_LplA_LipB"/>
    <property type="match status" value="1"/>
</dbReference>
<name>A0ABQ5QBX8_9BACT</name>
<evidence type="ECO:0000313" key="3">
    <source>
        <dbReference type="Proteomes" id="UP001165069"/>
    </source>
</evidence>